<evidence type="ECO:0000256" key="2">
    <source>
        <dbReference type="ARBA" id="ARBA00034247"/>
    </source>
</evidence>
<dbReference type="CDD" id="cd01949">
    <property type="entry name" value="GGDEF"/>
    <property type="match status" value="1"/>
</dbReference>
<evidence type="ECO:0000256" key="1">
    <source>
        <dbReference type="ARBA" id="ARBA00012528"/>
    </source>
</evidence>
<gene>
    <name evidence="5" type="ORF">IPH26_06740</name>
</gene>
<dbReference type="Proteomes" id="UP000807785">
    <property type="component" value="Unassembled WGS sequence"/>
</dbReference>
<sequence>MVEVTAHHPSEVAREALRRLAIRRMPPTPDNYRTLFNEIAGLSAEEIFPERVMRAIAAALPRRNPEQARLARTFEAAVEEKTWPAMRRALLEIAEQRVGVQLTWAALIRDLLQQWERHHTGFTIARKRQQVDYVLEASGHDPEQLFTRLTAVLRAWGDGNAAVQSSSVTAAVVEEPNDTEPDRPAAGRVATCAKQPDDEELRLALADLLEHCASLMLDAPRLAFEARGLATALREARSAAERDTACGRLRVLVGKLRWAAADAVDTRRGLLGLLQLMLSSLGGLVDDDQWVQGQIAVVQDIVTHPLTQNALEDAERRLGDLIARQNELRDSLDAQQEQLKAMLAGFVDHVAHISDSTSGYHDTIERAAVRIGAAKNIGELSGLIAEVVHETRNMQQSAARSRDDMVHLRSKVEESEREIDRLQAELAETSKLVRHDQLTGALNRKGMQEALEKEVSRMRRREGSLCVSLLDVDNFKALNDSLGHQAGDNALVHLADVIRETLRPQDSLARYGGEEFLVILPDTRLEDGVAAITRLQRTLTRKFFLHETENKLITFSAGVAEVCFDEAPEATIARADRAMYQAKRAGKNRVIAAP</sequence>
<reference evidence="5" key="1">
    <citation type="submission" date="2020-10" db="EMBL/GenBank/DDBJ databases">
        <title>Connecting structure to function with the recovery of over 1000 high-quality activated sludge metagenome-assembled genomes encoding full-length rRNA genes using long-read sequencing.</title>
        <authorList>
            <person name="Singleton C.M."/>
            <person name="Petriglieri F."/>
            <person name="Kristensen J.M."/>
            <person name="Kirkegaard R.H."/>
            <person name="Michaelsen T.Y."/>
            <person name="Andersen M.H."/>
            <person name="Karst S.M."/>
            <person name="Dueholm M.S."/>
            <person name="Nielsen P.H."/>
            <person name="Albertsen M."/>
        </authorList>
    </citation>
    <scope>NUCLEOTIDE SEQUENCE</scope>
    <source>
        <strain evidence="5">Bjer_18-Q3-R1-45_BAT3C.347</strain>
    </source>
</reference>
<dbReference type="NCBIfam" id="TIGR00254">
    <property type="entry name" value="GGDEF"/>
    <property type="match status" value="1"/>
</dbReference>
<evidence type="ECO:0000256" key="3">
    <source>
        <dbReference type="SAM" id="Coils"/>
    </source>
</evidence>
<dbReference type="Gene3D" id="3.30.70.270">
    <property type="match status" value="1"/>
</dbReference>
<feature type="coiled-coil region" evidence="3">
    <location>
        <begin position="398"/>
        <end position="432"/>
    </location>
</feature>
<organism evidence="5 6">
    <name type="scientific">Candidatus Methylophosphatis roskildensis</name>
    <dbReference type="NCBI Taxonomy" id="2899263"/>
    <lineage>
        <taxon>Bacteria</taxon>
        <taxon>Pseudomonadati</taxon>
        <taxon>Pseudomonadota</taxon>
        <taxon>Betaproteobacteria</taxon>
        <taxon>Nitrosomonadales</taxon>
        <taxon>Sterolibacteriaceae</taxon>
        <taxon>Candidatus Methylophosphatis</taxon>
    </lineage>
</organism>
<dbReference type="EC" id="2.7.7.65" evidence="1"/>
<keyword evidence="3" id="KW-0175">Coiled coil</keyword>
<accession>A0A9D7E2I8</accession>
<comment type="catalytic activity">
    <reaction evidence="2">
        <text>2 GTP = 3',3'-c-di-GMP + 2 diphosphate</text>
        <dbReference type="Rhea" id="RHEA:24898"/>
        <dbReference type="ChEBI" id="CHEBI:33019"/>
        <dbReference type="ChEBI" id="CHEBI:37565"/>
        <dbReference type="ChEBI" id="CHEBI:58805"/>
        <dbReference type="EC" id="2.7.7.65"/>
    </reaction>
</comment>
<evidence type="ECO:0000313" key="5">
    <source>
        <dbReference type="EMBL" id="MBK6972651.1"/>
    </source>
</evidence>
<dbReference type="PANTHER" id="PTHR45138:SF9">
    <property type="entry name" value="DIGUANYLATE CYCLASE DGCM-RELATED"/>
    <property type="match status" value="1"/>
</dbReference>
<evidence type="ECO:0000313" key="6">
    <source>
        <dbReference type="Proteomes" id="UP000807785"/>
    </source>
</evidence>
<evidence type="ECO:0000259" key="4">
    <source>
        <dbReference type="PROSITE" id="PS50887"/>
    </source>
</evidence>
<dbReference type="InterPro" id="IPR050469">
    <property type="entry name" value="Diguanylate_Cyclase"/>
</dbReference>
<feature type="domain" description="GGDEF" evidence="4">
    <location>
        <begin position="463"/>
        <end position="594"/>
    </location>
</feature>
<dbReference type="PROSITE" id="PS50887">
    <property type="entry name" value="GGDEF"/>
    <property type="match status" value="1"/>
</dbReference>
<dbReference type="Pfam" id="PF00990">
    <property type="entry name" value="GGDEF"/>
    <property type="match status" value="1"/>
</dbReference>
<dbReference type="GO" id="GO:0052621">
    <property type="term" value="F:diguanylate cyclase activity"/>
    <property type="evidence" value="ECO:0007669"/>
    <property type="project" value="UniProtKB-EC"/>
</dbReference>
<dbReference type="InterPro" id="IPR043128">
    <property type="entry name" value="Rev_trsase/Diguanyl_cyclase"/>
</dbReference>
<dbReference type="AlphaFoldDB" id="A0A9D7E2I8"/>
<protein>
    <recommendedName>
        <fullName evidence="1">diguanylate cyclase</fullName>
        <ecNumber evidence="1">2.7.7.65</ecNumber>
    </recommendedName>
</protein>
<dbReference type="SUPFAM" id="SSF55073">
    <property type="entry name" value="Nucleotide cyclase"/>
    <property type="match status" value="1"/>
</dbReference>
<name>A0A9D7E2I8_9PROT</name>
<dbReference type="InterPro" id="IPR029787">
    <property type="entry name" value="Nucleotide_cyclase"/>
</dbReference>
<dbReference type="EMBL" id="JADJEV010000003">
    <property type="protein sequence ID" value="MBK6972651.1"/>
    <property type="molecule type" value="Genomic_DNA"/>
</dbReference>
<feature type="coiled-coil region" evidence="3">
    <location>
        <begin position="311"/>
        <end position="342"/>
    </location>
</feature>
<dbReference type="PANTHER" id="PTHR45138">
    <property type="entry name" value="REGULATORY COMPONENTS OF SENSORY TRANSDUCTION SYSTEM"/>
    <property type="match status" value="1"/>
</dbReference>
<dbReference type="FunFam" id="3.30.70.270:FF:000001">
    <property type="entry name" value="Diguanylate cyclase domain protein"/>
    <property type="match status" value="1"/>
</dbReference>
<proteinExistence type="predicted"/>
<dbReference type="InterPro" id="IPR000160">
    <property type="entry name" value="GGDEF_dom"/>
</dbReference>
<dbReference type="SMART" id="SM00267">
    <property type="entry name" value="GGDEF"/>
    <property type="match status" value="1"/>
</dbReference>
<comment type="caution">
    <text evidence="5">The sequence shown here is derived from an EMBL/GenBank/DDBJ whole genome shotgun (WGS) entry which is preliminary data.</text>
</comment>